<dbReference type="AlphaFoldDB" id="A0A1B8YHX0"/>
<keyword evidence="1 8" id="KW-0597">Phosphoprotein</keyword>
<evidence type="ECO:0000256" key="4">
    <source>
        <dbReference type="ARBA" id="ARBA00023012"/>
    </source>
</evidence>
<dbReference type="Gene3D" id="3.40.50.300">
    <property type="entry name" value="P-loop containing nucleotide triphosphate hydrolases"/>
    <property type="match status" value="1"/>
</dbReference>
<feature type="domain" description="Sigma-54 factor interaction" evidence="9">
    <location>
        <begin position="137"/>
        <end position="366"/>
    </location>
</feature>
<dbReference type="GO" id="GO:0003677">
    <property type="term" value="F:DNA binding"/>
    <property type="evidence" value="ECO:0007669"/>
    <property type="project" value="UniProtKB-KW"/>
</dbReference>
<dbReference type="GO" id="GO:0006355">
    <property type="term" value="P:regulation of DNA-templated transcription"/>
    <property type="evidence" value="ECO:0007669"/>
    <property type="project" value="InterPro"/>
</dbReference>
<organism evidence="11 12">
    <name type="scientific">Photorhabdus namnaonensis</name>
    <dbReference type="NCBI Taxonomy" id="1851568"/>
    <lineage>
        <taxon>Bacteria</taxon>
        <taxon>Pseudomonadati</taxon>
        <taxon>Pseudomonadota</taxon>
        <taxon>Gammaproteobacteria</taxon>
        <taxon>Enterobacterales</taxon>
        <taxon>Morganellaceae</taxon>
        <taxon>Photorhabdus</taxon>
    </lineage>
</organism>
<evidence type="ECO:0000313" key="12">
    <source>
        <dbReference type="Proteomes" id="UP000092665"/>
    </source>
</evidence>
<dbReference type="InterPro" id="IPR011006">
    <property type="entry name" value="CheY-like_superfamily"/>
</dbReference>
<evidence type="ECO:0000256" key="3">
    <source>
        <dbReference type="ARBA" id="ARBA00022840"/>
    </source>
</evidence>
<dbReference type="PROSITE" id="PS50045">
    <property type="entry name" value="SIGMA54_INTERACT_4"/>
    <property type="match status" value="1"/>
</dbReference>
<dbReference type="PANTHER" id="PTHR32071">
    <property type="entry name" value="TRANSCRIPTIONAL REGULATORY PROTEIN"/>
    <property type="match status" value="1"/>
</dbReference>
<dbReference type="SMART" id="SM00448">
    <property type="entry name" value="REC"/>
    <property type="match status" value="1"/>
</dbReference>
<dbReference type="Pfam" id="PF00072">
    <property type="entry name" value="Response_reg"/>
    <property type="match status" value="1"/>
</dbReference>
<dbReference type="EMBL" id="LOIC01000061">
    <property type="protein sequence ID" value="OCA54721.1"/>
    <property type="molecule type" value="Genomic_DNA"/>
</dbReference>
<dbReference type="FunFam" id="3.40.50.2300:FF:000018">
    <property type="entry name" value="DNA-binding transcriptional regulator NtrC"/>
    <property type="match status" value="1"/>
</dbReference>
<dbReference type="NCBIfam" id="NF011695">
    <property type="entry name" value="PRK15115.1"/>
    <property type="match status" value="1"/>
</dbReference>
<dbReference type="Gene3D" id="1.10.10.60">
    <property type="entry name" value="Homeodomain-like"/>
    <property type="match status" value="1"/>
</dbReference>
<dbReference type="SMART" id="SM00382">
    <property type="entry name" value="AAA"/>
    <property type="match status" value="1"/>
</dbReference>
<keyword evidence="4" id="KW-0902">Two-component regulatory system</keyword>
<feature type="modified residue" description="4-aspartylphosphate" evidence="8">
    <location>
        <position position="57"/>
    </location>
</feature>
<dbReference type="PROSITE" id="PS00676">
    <property type="entry name" value="SIGMA54_INTERACT_2"/>
    <property type="match status" value="1"/>
</dbReference>
<dbReference type="GO" id="GO:0005524">
    <property type="term" value="F:ATP binding"/>
    <property type="evidence" value="ECO:0007669"/>
    <property type="project" value="UniProtKB-KW"/>
</dbReference>
<protein>
    <submittedName>
        <fullName evidence="11">Transcriptional regulatory protein QseF</fullName>
    </submittedName>
</protein>
<dbReference type="InterPro" id="IPR027417">
    <property type="entry name" value="P-loop_NTPase"/>
</dbReference>
<keyword evidence="3" id="KW-0067">ATP-binding</keyword>
<dbReference type="GO" id="GO:0000160">
    <property type="term" value="P:phosphorelay signal transduction system"/>
    <property type="evidence" value="ECO:0007669"/>
    <property type="project" value="UniProtKB-KW"/>
</dbReference>
<dbReference type="Proteomes" id="UP000092665">
    <property type="component" value="Unassembled WGS sequence"/>
</dbReference>
<proteinExistence type="predicted"/>
<keyword evidence="2" id="KW-0547">Nucleotide-binding</keyword>
<dbReference type="InterPro" id="IPR025944">
    <property type="entry name" value="Sigma_54_int_dom_CS"/>
</dbReference>
<dbReference type="InterPro" id="IPR001789">
    <property type="entry name" value="Sig_transdc_resp-reg_receiver"/>
</dbReference>
<evidence type="ECO:0000256" key="6">
    <source>
        <dbReference type="ARBA" id="ARBA00023125"/>
    </source>
</evidence>
<dbReference type="Gene3D" id="3.40.50.2300">
    <property type="match status" value="1"/>
</dbReference>
<comment type="caution">
    <text evidence="11">The sequence shown here is derived from an EMBL/GenBank/DDBJ whole genome shotgun (WGS) entry which is preliminary data.</text>
</comment>
<dbReference type="SUPFAM" id="SSF52540">
    <property type="entry name" value="P-loop containing nucleoside triphosphate hydrolases"/>
    <property type="match status" value="1"/>
</dbReference>
<name>A0A1B8YHX0_9GAMM</name>
<evidence type="ECO:0000256" key="2">
    <source>
        <dbReference type="ARBA" id="ARBA00022741"/>
    </source>
</evidence>
<reference evidence="12" key="1">
    <citation type="submission" date="2015-11" db="EMBL/GenBank/DDBJ databases">
        <authorList>
            <person name="Tobias N.J."/>
            <person name="Mishra B."/>
            <person name="Gupta D.K."/>
            <person name="Thines M."/>
            <person name="Stinear T.P."/>
            <person name="Bode H.B."/>
        </authorList>
    </citation>
    <scope>NUCLEOTIDE SEQUENCE [LARGE SCALE GENOMIC DNA]</scope>
    <source>
        <strain evidence="12">PB45.5</strain>
    </source>
</reference>
<dbReference type="Gene3D" id="1.10.8.60">
    <property type="match status" value="1"/>
</dbReference>
<dbReference type="InterPro" id="IPR002078">
    <property type="entry name" value="Sigma_54_int"/>
</dbReference>
<dbReference type="PANTHER" id="PTHR32071:SF116">
    <property type="entry name" value="TRANSCRIPTIONAL REGULATORY PROTEIN GLRR"/>
    <property type="match status" value="1"/>
</dbReference>
<dbReference type="InterPro" id="IPR009057">
    <property type="entry name" value="Homeodomain-like_sf"/>
</dbReference>
<evidence type="ECO:0000256" key="1">
    <source>
        <dbReference type="ARBA" id="ARBA00022553"/>
    </source>
</evidence>
<keyword evidence="7" id="KW-0804">Transcription</keyword>
<evidence type="ECO:0000256" key="7">
    <source>
        <dbReference type="ARBA" id="ARBA00023163"/>
    </source>
</evidence>
<gene>
    <name evidence="11" type="primary">qseF</name>
    <name evidence="11" type="ORF">Phpb_02069</name>
</gene>
<feature type="domain" description="Response regulatory" evidence="10">
    <location>
        <begin position="8"/>
        <end position="122"/>
    </location>
</feature>
<evidence type="ECO:0000256" key="5">
    <source>
        <dbReference type="ARBA" id="ARBA00023015"/>
    </source>
</evidence>
<dbReference type="PATRIC" id="fig|29488.15.peg.2266"/>
<dbReference type="PROSITE" id="PS50110">
    <property type="entry name" value="RESPONSE_REGULATORY"/>
    <property type="match status" value="1"/>
</dbReference>
<dbReference type="Pfam" id="PF00158">
    <property type="entry name" value="Sigma54_activat"/>
    <property type="match status" value="1"/>
</dbReference>
<sequence length="445" mass="49170">MTARKPAHLLLVDDDPGLLKLLGMRLTSEGFRVTTAESGAEALRLLTKEKVDLVISDLRMDEMDGMALFAEIQKQQPGMPVIILTAHGSIPEAVAATQQGVFSFLTKPVDRDALYKAIDGALALSTPASDEQWREQIVTRSPVMLRLLEQARMVAQSDVSVLINGQSGTGKEVLALAIHRASPRAKKPFIAINCGALPEQLLESELFGHAKGAFTGAVSSREGLFLTAQGGTLFLDEIGDMPLALQVKLLRVLQERKIRPLGSNRDLDIDVRIISATHRDLPKAMAKNEFREDLYYRLNVVNLKIPALNGRVEDIPLLANHLLRESAKRHKPFVRSFSVDAMKCLMAASWPGNVRQLVNVIEQCVALTTAPVISEALVTQALEGENTALPTFVEARNQFELNYLRKLLQMTKGNVTHAARMAGRNRTEFYKLLARHELDANDFKE</sequence>
<accession>A0A1B8YHX0</accession>
<dbReference type="RefSeq" id="WP_065390250.1">
    <property type="nucleotide sequence ID" value="NZ_CAWMQN010000061.1"/>
</dbReference>
<dbReference type="CDD" id="cd00009">
    <property type="entry name" value="AAA"/>
    <property type="match status" value="1"/>
</dbReference>
<evidence type="ECO:0000259" key="10">
    <source>
        <dbReference type="PROSITE" id="PS50110"/>
    </source>
</evidence>
<dbReference type="SUPFAM" id="SSF46689">
    <property type="entry name" value="Homeodomain-like"/>
    <property type="match status" value="1"/>
</dbReference>
<evidence type="ECO:0000256" key="8">
    <source>
        <dbReference type="PROSITE-ProRule" id="PRU00169"/>
    </source>
</evidence>
<dbReference type="SUPFAM" id="SSF52172">
    <property type="entry name" value="CheY-like"/>
    <property type="match status" value="1"/>
</dbReference>
<dbReference type="PROSITE" id="PS00688">
    <property type="entry name" value="SIGMA54_INTERACT_3"/>
    <property type="match status" value="1"/>
</dbReference>
<dbReference type="InterPro" id="IPR003593">
    <property type="entry name" value="AAA+_ATPase"/>
</dbReference>
<dbReference type="InterPro" id="IPR025662">
    <property type="entry name" value="Sigma_54_int_dom_ATP-bd_1"/>
</dbReference>
<dbReference type="FunFam" id="1.10.10.60:FF:000111">
    <property type="entry name" value="Two-component system response regulator GlrR"/>
    <property type="match status" value="1"/>
</dbReference>
<evidence type="ECO:0000313" key="11">
    <source>
        <dbReference type="EMBL" id="OCA54721.1"/>
    </source>
</evidence>
<keyword evidence="6" id="KW-0238">DNA-binding</keyword>
<keyword evidence="12" id="KW-1185">Reference proteome</keyword>
<dbReference type="InterPro" id="IPR025943">
    <property type="entry name" value="Sigma_54_int_dom_ATP-bd_2"/>
</dbReference>
<dbReference type="FunFam" id="3.40.50.300:FF:000006">
    <property type="entry name" value="DNA-binding transcriptional regulator NtrC"/>
    <property type="match status" value="1"/>
</dbReference>
<evidence type="ECO:0000259" key="9">
    <source>
        <dbReference type="PROSITE" id="PS50045"/>
    </source>
</evidence>
<dbReference type="InterPro" id="IPR058031">
    <property type="entry name" value="AAA_lid_NorR"/>
</dbReference>
<dbReference type="Pfam" id="PF25601">
    <property type="entry name" value="AAA_lid_14"/>
    <property type="match status" value="1"/>
</dbReference>
<keyword evidence="5" id="KW-0805">Transcription regulation</keyword>
<dbReference type="PROSITE" id="PS00675">
    <property type="entry name" value="SIGMA54_INTERACT_1"/>
    <property type="match status" value="1"/>
</dbReference>